<organism evidence="1 2">
    <name type="scientific">Thalassomonas actiniarum</name>
    <dbReference type="NCBI Taxonomy" id="485447"/>
    <lineage>
        <taxon>Bacteria</taxon>
        <taxon>Pseudomonadati</taxon>
        <taxon>Pseudomonadota</taxon>
        <taxon>Gammaproteobacteria</taxon>
        <taxon>Alteromonadales</taxon>
        <taxon>Colwelliaceae</taxon>
        <taxon>Thalassomonas</taxon>
    </lineage>
</organism>
<keyword evidence="2" id="KW-1185">Reference proteome</keyword>
<evidence type="ECO:0000313" key="1">
    <source>
        <dbReference type="EMBL" id="WDE01302.1"/>
    </source>
</evidence>
<dbReference type="AlphaFoldDB" id="A0AAF0C3K7"/>
<dbReference type="RefSeq" id="WP_044831262.1">
    <property type="nucleotide sequence ID" value="NZ_CP059735.1"/>
</dbReference>
<dbReference type="EMBL" id="CP059735">
    <property type="protein sequence ID" value="WDE01302.1"/>
    <property type="molecule type" value="Genomic_DNA"/>
</dbReference>
<name>A0AAF0C3K7_9GAMM</name>
<reference evidence="1 2" key="1">
    <citation type="journal article" date="2015" name="Genome Announc.">
        <title>Draft Genome Sequences of Marine Isolates of Thalassomonas viridans and Thalassomonas actiniarum.</title>
        <authorList>
            <person name="Olonade I."/>
            <person name="van Zyl L.J."/>
            <person name="Trindade M."/>
        </authorList>
    </citation>
    <scope>NUCLEOTIDE SEQUENCE [LARGE SCALE GENOMIC DNA]</scope>
    <source>
        <strain evidence="1 2">A5K-106</strain>
    </source>
</reference>
<dbReference type="KEGG" id="tact:SG35_012070"/>
<dbReference type="Proteomes" id="UP000032568">
    <property type="component" value="Chromosome"/>
</dbReference>
<gene>
    <name evidence="1" type="ORF">SG35_012070</name>
</gene>
<sequence>MAKSNELRFNEALETLLFLGSTDNADLYKAYHGVLQWLDHQGNRHQAIEAIGKRIALPGYGYLADEAVLNAEYRKRVQALLLLLATRHKKSSAELEQISRRLCSGKPRMDIVMAELAVNNGDIEMSLPCH</sequence>
<reference evidence="1 2" key="2">
    <citation type="journal article" date="2022" name="Mar. Drugs">
        <title>Bioassay-Guided Fractionation Leads to the Detection of Cholic Acid Generated by the Rare Thalassomonas sp.</title>
        <authorList>
            <person name="Pheiffer F."/>
            <person name="Schneider Y.K."/>
            <person name="Hansen E.H."/>
            <person name="Andersen J.H."/>
            <person name="Isaksson J."/>
            <person name="Busche T."/>
            <person name="R C."/>
            <person name="Kalinowski J."/>
            <person name="Zyl L.V."/>
            <person name="Trindade M."/>
        </authorList>
    </citation>
    <scope>NUCLEOTIDE SEQUENCE [LARGE SCALE GENOMIC DNA]</scope>
    <source>
        <strain evidence="1 2">A5K-106</strain>
    </source>
</reference>
<accession>A0AAF0C3K7</accession>
<evidence type="ECO:0000313" key="2">
    <source>
        <dbReference type="Proteomes" id="UP000032568"/>
    </source>
</evidence>
<proteinExistence type="predicted"/>
<protein>
    <submittedName>
        <fullName evidence="1">Uncharacterized protein</fullName>
    </submittedName>
</protein>